<comment type="caution">
    <text evidence="2">The sequence shown here is derived from an EMBL/GenBank/DDBJ whole genome shotgun (WGS) entry which is preliminary data.</text>
</comment>
<name>A0A9N8DHZ6_9STRA</name>
<protein>
    <recommendedName>
        <fullName evidence="4">CRAL-TRIO domain-containing protein</fullName>
    </recommendedName>
</protein>
<accession>A0A9N8DHZ6</accession>
<sequence>MMEPLAAAEEVEVEEEAAADAGEGNEEEERGERDVVRLEWPEEPLSQYDSRRMELTRDEYQWAVSLKEAVQSDPELDVISDFMLTQIAVVEEGNMESAMDRVYKLQHYRQEYDVLDSFSESKRRLRELMKLMPGHILYLGFSPQDSNYMLALDFTKVKASAFTSIDATKSYFAGLYYLHHTINPDMAAVRHGAIFLTEWEGYAWKRPQLIDLKIMKRCAMEVRNYPFSLHVCKLYHSGVLVNTMVSAVRRCCPPLKKVEMGCDDFGDRLDKIFMVPNEEEATERCYQLMVQSLHRRYENERTFRL</sequence>
<feature type="region of interest" description="Disordered" evidence="1">
    <location>
        <begin position="1"/>
        <end position="36"/>
    </location>
</feature>
<evidence type="ECO:0000256" key="1">
    <source>
        <dbReference type="SAM" id="MobiDB-lite"/>
    </source>
</evidence>
<gene>
    <name evidence="2" type="ORF">SEMRO_74_G040870.1</name>
</gene>
<evidence type="ECO:0000313" key="2">
    <source>
        <dbReference type="EMBL" id="CAB9500044.1"/>
    </source>
</evidence>
<organism evidence="2 3">
    <name type="scientific">Seminavis robusta</name>
    <dbReference type="NCBI Taxonomy" id="568900"/>
    <lineage>
        <taxon>Eukaryota</taxon>
        <taxon>Sar</taxon>
        <taxon>Stramenopiles</taxon>
        <taxon>Ochrophyta</taxon>
        <taxon>Bacillariophyta</taxon>
        <taxon>Bacillariophyceae</taxon>
        <taxon>Bacillariophycidae</taxon>
        <taxon>Naviculales</taxon>
        <taxon>Naviculaceae</taxon>
        <taxon>Seminavis</taxon>
    </lineage>
</organism>
<feature type="compositionally biased region" description="Acidic residues" evidence="1">
    <location>
        <begin position="9"/>
        <end position="29"/>
    </location>
</feature>
<evidence type="ECO:0000313" key="3">
    <source>
        <dbReference type="Proteomes" id="UP001153069"/>
    </source>
</evidence>
<dbReference type="AlphaFoldDB" id="A0A9N8DHZ6"/>
<reference evidence="2" key="1">
    <citation type="submission" date="2020-06" db="EMBL/GenBank/DDBJ databases">
        <authorList>
            <consortium name="Plant Systems Biology data submission"/>
        </authorList>
    </citation>
    <scope>NUCLEOTIDE SEQUENCE</scope>
    <source>
        <strain evidence="2">D6</strain>
    </source>
</reference>
<dbReference type="Proteomes" id="UP001153069">
    <property type="component" value="Unassembled WGS sequence"/>
</dbReference>
<keyword evidence="3" id="KW-1185">Reference proteome</keyword>
<evidence type="ECO:0008006" key="4">
    <source>
        <dbReference type="Google" id="ProtNLM"/>
    </source>
</evidence>
<proteinExistence type="predicted"/>
<dbReference type="EMBL" id="CAICTM010000073">
    <property type="protein sequence ID" value="CAB9500044.1"/>
    <property type="molecule type" value="Genomic_DNA"/>
</dbReference>